<dbReference type="SMART" id="SM00181">
    <property type="entry name" value="EGF"/>
    <property type="match status" value="2"/>
</dbReference>
<comment type="catalytic activity">
    <reaction evidence="13">
        <text>L-threonyl-[protein] + ATP = O-phospho-L-threonyl-[protein] + ADP + H(+)</text>
        <dbReference type="Rhea" id="RHEA:46608"/>
        <dbReference type="Rhea" id="RHEA-COMP:11060"/>
        <dbReference type="Rhea" id="RHEA-COMP:11605"/>
        <dbReference type="ChEBI" id="CHEBI:15378"/>
        <dbReference type="ChEBI" id="CHEBI:30013"/>
        <dbReference type="ChEBI" id="CHEBI:30616"/>
        <dbReference type="ChEBI" id="CHEBI:61977"/>
        <dbReference type="ChEBI" id="CHEBI:456216"/>
    </reaction>
</comment>
<dbReference type="SUPFAM" id="SSF56112">
    <property type="entry name" value="Protein kinase-like (PK-like)"/>
    <property type="match status" value="1"/>
</dbReference>
<feature type="domain" description="EGF-like" evidence="17">
    <location>
        <begin position="275"/>
        <end position="321"/>
    </location>
</feature>
<dbReference type="SUPFAM" id="SSF57184">
    <property type="entry name" value="Growth factor receptor domain"/>
    <property type="match status" value="1"/>
</dbReference>
<dbReference type="Proteomes" id="UP000813463">
    <property type="component" value="Chromosome 4"/>
</dbReference>
<feature type="signal peptide" evidence="15">
    <location>
        <begin position="1"/>
        <end position="19"/>
    </location>
</feature>
<comment type="subcellular location">
    <subcellularLocation>
        <location evidence="1">Membrane</location>
        <topology evidence="1">Single-pass type I membrane protein</topology>
    </subcellularLocation>
</comment>
<keyword evidence="3 14" id="KW-0245">EGF-like domain</keyword>
<sequence length="775" mass="86243">MSLSILWLLLFLLPVSVEAIADPTSSTAIPPKTMLTAAVITKHSNCARTCGSLTIPYPFGVGRQCAHDDWFTITCDKTTYDSPKAFLWGPLDLEDREILEITETEVVIRNSQIASRCYDFRGKKVSENEGKFNISGSPFTLSHTANNLTVIGYNDYALIGDSGGTSPYEAPLYYRAGCITMCANLTVMKPGSCSGLGCCQTSVPIGLQDFTIDLYTVENRQRQKEYVPAEYCSYAFFAKVGNFSFGGASDLTTNGTVEKRTKQEVPVVLDWAFERYTSCKEAKKKNICQSNAECIDSEAGGYRCKCRSGYEGQPYLEPGCTDIDECASRPCAKYCKNVAGSFNCSCPSGYSGDGFKSGRGCYPDGLLKIITNLASGLGISLGIISMLLVSWWLSYIIEKRRIVEQKAKYFEQNSRLLLQQMATDESAMATIKIFTIDELERVTDNFNEDRILGKGGQGTVYKGMLSEGRIVAIKKSEVVNESQLRDFVNEVVILSQINHRNIVKLLGCCLEAEVPLLVYEYILNGTLFQHIHHPTEDFPITWKMRLQIASDSAGALAYLHTSSSIPIFHRDIKSSNILLDDKYRAKLSDFGTSKLVAIDLTHVTTHVHGTFGYLDPVYFQSSQFTEKSDVYSFGVVLIELLTGQKAIRSMIQEDRSLVLWFLSHLENSNLLDIVDSQILQEGSKEEFLAIANLGKRCLNLDEKTRPSMKEVLVEIERVMSLHFPGKNQKNWTEQVITGTSRTTNYSYDGLLSSKTFYPENISLSSAETSLLSNPK</sequence>
<comment type="catalytic activity">
    <reaction evidence="12">
        <text>L-seryl-[protein] + ATP = O-phospho-L-seryl-[protein] + ADP + H(+)</text>
        <dbReference type="Rhea" id="RHEA:17989"/>
        <dbReference type="Rhea" id="RHEA-COMP:9863"/>
        <dbReference type="Rhea" id="RHEA-COMP:11604"/>
        <dbReference type="ChEBI" id="CHEBI:15378"/>
        <dbReference type="ChEBI" id="CHEBI:29999"/>
        <dbReference type="ChEBI" id="CHEBI:30616"/>
        <dbReference type="ChEBI" id="CHEBI:83421"/>
        <dbReference type="ChEBI" id="CHEBI:456216"/>
    </reaction>
</comment>
<reference evidence="18" key="1">
    <citation type="journal article" date="2021" name="Nat. Commun.">
        <title>Genomic analyses provide insights into spinach domestication and the genetic basis of agronomic traits.</title>
        <authorList>
            <person name="Cai X."/>
            <person name="Sun X."/>
            <person name="Xu C."/>
            <person name="Sun H."/>
            <person name="Wang X."/>
            <person name="Ge C."/>
            <person name="Zhang Z."/>
            <person name="Wang Q."/>
            <person name="Fei Z."/>
            <person name="Jiao C."/>
            <person name="Wang Q."/>
        </authorList>
    </citation>
    <scope>NUCLEOTIDE SEQUENCE [LARGE SCALE GENOMIC DNA]</scope>
    <source>
        <strain evidence="18">cv. Varoflay</strain>
    </source>
</reference>
<evidence type="ECO:0000256" key="7">
    <source>
        <dbReference type="ARBA" id="ARBA00022741"/>
    </source>
</evidence>
<feature type="domain" description="EGF-like" evidence="17">
    <location>
        <begin position="322"/>
        <end position="356"/>
    </location>
</feature>
<evidence type="ECO:0000256" key="10">
    <source>
        <dbReference type="ARBA" id="ARBA00023157"/>
    </source>
</evidence>
<keyword evidence="6" id="KW-0677">Repeat</keyword>
<evidence type="ECO:0000256" key="2">
    <source>
        <dbReference type="ARBA" id="ARBA00022527"/>
    </source>
</evidence>
<accession>A0ABM3RS63</accession>
<evidence type="ECO:0000256" key="6">
    <source>
        <dbReference type="ARBA" id="ARBA00022737"/>
    </source>
</evidence>
<dbReference type="Gene3D" id="3.30.200.20">
    <property type="entry name" value="Phosphorylase Kinase, domain 1"/>
    <property type="match status" value="1"/>
</dbReference>
<dbReference type="RefSeq" id="XP_056698462.1">
    <property type="nucleotide sequence ID" value="XM_056842484.1"/>
</dbReference>
<name>A0ABM3RS63_SPIOL</name>
<dbReference type="InterPro" id="IPR045274">
    <property type="entry name" value="WAK-like"/>
</dbReference>
<evidence type="ECO:0000313" key="18">
    <source>
        <dbReference type="Proteomes" id="UP000813463"/>
    </source>
</evidence>
<dbReference type="InterPro" id="IPR000742">
    <property type="entry name" value="EGF"/>
</dbReference>
<dbReference type="InterPro" id="IPR049883">
    <property type="entry name" value="NOTCH1_EGF-like"/>
</dbReference>
<dbReference type="PROSITE" id="PS50011">
    <property type="entry name" value="PROTEIN_KINASE_DOM"/>
    <property type="match status" value="1"/>
</dbReference>
<proteinExistence type="predicted"/>
<feature type="chain" id="PRO_5046607577" evidence="15">
    <location>
        <begin position="20"/>
        <end position="775"/>
    </location>
</feature>
<dbReference type="PANTHER" id="PTHR27005:SF521">
    <property type="entry name" value="WALL-ASSOCIATED RECEPTOR KINASE-LIKE 6"/>
    <property type="match status" value="1"/>
</dbReference>
<feature type="domain" description="Protein kinase" evidence="16">
    <location>
        <begin position="446"/>
        <end position="719"/>
    </location>
</feature>
<protein>
    <submittedName>
        <fullName evidence="19">Wall-associated receptor kinase-like 8</fullName>
    </submittedName>
</protein>
<evidence type="ECO:0000256" key="11">
    <source>
        <dbReference type="ARBA" id="ARBA00023180"/>
    </source>
</evidence>
<organism evidence="18 19">
    <name type="scientific">Spinacia oleracea</name>
    <name type="common">Spinach</name>
    <dbReference type="NCBI Taxonomy" id="3562"/>
    <lineage>
        <taxon>Eukaryota</taxon>
        <taxon>Viridiplantae</taxon>
        <taxon>Streptophyta</taxon>
        <taxon>Embryophyta</taxon>
        <taxon>Tracheophyta</taxon>
        <taxon>Spermatophyta</taxon>
        <taxon>Magnoliopsida</taxon>
        <taxon>eudicotyledons</taxon>
        <taxon>Gunneridae</taxon>
        <taxon>Pentapetalae</taxon>
        <taxon>Caryophyllales</taxon>
        <taxon>Chenopodiaceae</taxon>
        <taxon>Chenopodioideae</taxon>
        <taxon>Anserineae</taxon>
        <taxon>Spinacia</taxon>
    </lineage>
</organism>
<dbReference type="InterPro" id="IPR011009">
    <property type="entry name" value="Kinase-like_dom_sf"/>
</dbReference>
<dbReference type="CDD" id="cd14066">
    <property type="entry name" value="STKc_IRAK"/>
    <property type="match status" value="1"/>
</dbReference>
<dbReference type="InterPro" id="IPR025287">
    <property type="entry name" value="WAK_GUB"/>
</dbReference>
<dbReference type="GeneID" id="110799610"/>
<dbReference type="PROSITE" id="PS00010">
    <property type="entry name" value="ASX_HYDROXYL"/>
    <property type="match status" value="1"/>
</dbReference>
<keyword evidence="10" id="KW-1015">Disulfide bond</keyword>
<dbReference type="PROSITE" id="PS50026">
    <property type="entry name" value="EGF_3"/>
    <property type="match status" value="2"/>
</dbReference>
<evidence type="ECO:0000259" key="16">
    <source>
        <dbReference type="PROSITE" id="PS50011"/>
    </source>
</evidence>
<dbReference type="InterPro" id="IPR009030">
    <property type="entry name" value="Growth_fac_rcpt_cys_sf"/>
</dbReference>
<keyword evidence="9" id="KW-0067">ATP-binding</keyword>
<comment type="caution">
    <text evidence="14">Lacks conserved residue(s) required for the propagation of feature annotation.</text>
</comment>
<evidence type="ECO:0000256" key="14">
    <source>
        <dbReference type="PROSITE-ProRule" id="PRU00076"/>
    </source>
</evidence>
<dbReference type="PROSITE" id="PS00108">
    <property type="entry name" value="PROTEIN_KINASE_ST"/>
    <property type="match status" value="1"/>
</dbReference>
<dbReference type="Pfam" id="PF00069">
    <property type="entry name" value="Pkinase"/>
    <property type="match status" value="1"/>
</dbReference>
<keyword evidence="2" id="KW-0723">Serine/threonine-protein kinase</keyword>
<evidence type="ECO:0000256" key="9">
    <source>
        <dbReference type="ARBA" id="ARBA00022840"/>
    </source>
</evidence>
<evidence type="ECO:0000256" key="1">
    <source>
        <dbReference type="ARBA" id="ARBA00004479"/>
    </source>
</evidence>
<dbReference type="InterPro" id="IPR008271">
    <property type="entry name" value="Ser/Thr_kinase_AS"/>
</dbReference>
<evidence type="ECO:0000256" key="5">
    <source>
        <dbReference type="ARBA" id="ARBA00022729"/>
    </source>
</evidence>
<dbReference type="InterPro" id="IPR001881">
    <property type="entry name" value="EGF-like_Ca-bd_dom"/>
</dbReference>
<evidence type="ECO:0000256" key="3">
    <source>
        <dbReference type="ARBA" id="ARBA00022536"/>
    </source>
</evidence>
<dbReference type="Pfam" id="PF13947">
    <property type="entry name" value="GUB_WAK_bind"/>
    <property type="match status" value="1"/>
</dbReference>
<gene>
    <name evidence="19" type="primary">LOC110799610</name>
</gene>
<evidence type="ECO:0000256" key="12">
    <source>
        <dbReference type="ARBA" id="ARBA00047558"/>
    </source>
</evidence>
<dbReference type="InterPro" id="IPR000719">
    <property type="entry name" value="Prot_kinase_dom"/>
</dbReference>
<keyword evidence="7" id="KW-0547">Nucleotide-binding</keyword>
<evidence type="ECO:0000313" key="19">
    <source>
        <dbReference type="RefSeq" id="XP_056698462.1"/>
    </source>
</evidence>
<dbReference type="Gene3D" id="1.10.510.10">
    <property type="entry name" value="Transferase(Phosphotransferase) domain 1"/>
    <property type="match status" value="1"/>
</dbReference>
<keyword evidence="5 15" id="KW-0732">Signal</keyword>
<dbReference type="Gene3D" id="2.10.25.10">
    <property type="entry name" value="Laminin"/>
    <property type="match status" value="2"/>
</dbReference>
<dbReference type="PROSITE" id="PS01187">
    <property type="entry name" value="EGF_CA"/>
    <property type="match status" value="1"/>
</dbReference>
<keyword evidence="4" id="KW-0808">Transferase</keyword>
<keyword evidence="8" id="KW-0418">Kinase</keyword>
<evidence type="ECO:0000259" key="17">
    <source>
        <dbReference type="PROSITE" id="PS50026"/>
    </source>
</evidence>
<dbReference type="SMART" id="SM00220">
    <property type="entry name" value="S_TKc"/>
    <property type="match status" value="1"/>
</dbReference>
<dbReference type="PANTHER" id="PTHR27005">
    <property type="entry name" value="WALL-ASSOCIATED RECEPTOR KINASE-LIKE 21"/>
    <property type="match status" value="1"/>
</dbReference>
<keyword evidence="18" id="KW-1185">Reference proteome</keyword>
<keyword evidence="11" id="KW-0325">Glycoprotein</keyword>
<evidence type="ECO:0000256" key="4">
    <source>
        <dbReference type="ARBA" id="ARBA00022679"/>
    </source>
</evidence>
<reference evidence="19" key="2">
    <citation type="submission" date="2025-08" db="UniProtKB">
        <authorList>
            <consortium name="RefSeq"/>
        </authorList>
    </citation>
    <scope>IDENTIFICATION</scope>
    <source>
        <tissue evidence="19">Leaf</tissue>
    </source>
</reference>
<dbReference type="InterPro" id="IPR018097">
    <property type="entry name" value="EGF_Ca-bd_CS"/>
</dbReference>
<evidence type="ECO:0000256" key="13">
    <source>
        <dbReference type="ARBA" id="ARBA00047951"/>
    </source>
</evidence>
<dbReference type="SMART" id="SM00179">
    <property type="entry name" value="EGF_CA"/>
    <property type="match status" value="2"/>
</dbReference>
<dbReference type="InterPro" id="IPR000152">
    <property type="entry name" value="EGF-type_Asp/Asn_hydroxyl_site"/>
</dbReference>
<evidence type="ECO:0000256" key="15">
    <source>
        <dbReference type="SAM" id="SignalP"/>
    </source>
</evidence>
<evidence type="ECO:0000256" key="8">
    <source>
        <dbReference type="ARBA" id="ARBA00022777"/>
    </source>
</evidence>
<dbReference type="CDD" id="cd00054">
    <property type="entry name" value="EGF_CA"/>
    <property type="match status" value="2"/>
</dbReference>
<dbReference type="Pfam" id="PF00008">
    <property type="entry name" value="EGF"/>
    <property type="match status" value="1"/>
</dbReference>
<dbReference type="Pfam" id="PF07645">
    <property type="entry name" value="EGF_CA"/>
    <property type="match status" value="1"/>
</dbReference>